<evidence type="ECO:0000256" key="1">
    <source>
        <dbReference type="SAM" id="MobiDB-lite"/>
    </source>
</evidence>
<proteinExistence type="predicted"/>
<gene>
    <name evidence="3" type="ORF">F2Q68_00007949</name>
    <name evidence="2" type="ORF">F2Q70_00014830</name>
</gene>
<feature type="region of interest" description="Disordered" evidence="1">
    <location>
        <begin position="69"/>
        <end position="89"/>
    </location>
</feature>
<dbReference type="AlphaFoldDB" id="A0A8S9KNZ4"/>
<name>A0A8S9KNZ4_BRACR</name>
<feature type="compositionally biased region" description="Polar residues" evidence="1">
    <location>
        <begin position="104"/>
        <end position="113"/>
    </location>
</feature>
<evidence type="ECO:0000313" key="3">
    <source>
        <dbReference type="EMBL" id="KAF2596089.1"/>
    </source>
</evidence>
<evidence type="ECO:0000313" key="4">
    <source>
        <dbReference type="Proteomes" id="UP000712281"/>
    </source>
</evidence>
<comment type="caution">
    <text evidence="3">The sequence shown here is derived from an EMBL/GenBank/DDBJ whole genome shotgun (WGS) entry which is preliminary data.</text>
</comment>
<protein>
    <submittedName>
        <fullName evidence="3">Uncharacterized protein</fullName>
    </submittedName>
</protein>
<reference evidence="3" key="1">
    <citation type="submission" date="2019-12" db="EMBL/GenBank/DDBJ databases">
        <title>Genome sequencing and annotation of Brassica cretica.</title>
        <authorList>
            <person name="Studholme D.J."/>
            <person name="Sarris P.F."/>
        </authorList>
    </citation>
    <scope>NUCLEOTIDE SEQUENCE</scope>
    <source>
        <strain evidence="3">PFS-001/15</strain>
        <strain evidence="2">PFS-102/07</strain>
        <tissue evidence="3">Leaf</tissue>
    </source>
</reference>
<dbReference type="EMBL" id="QGKW02000717">
    <property type="protein sequence ID" value="KAF2596089.1"/>
    <property type="molecule type" value="Genomic_DNA"/>
</dbReference>
<feature type="region of interest" description="Disordered" evidence="1">
    <location>
        <begin position="1"/>
        <end position="54"/>
    </location>
</feature>
<sequence length="124" mass="13599">MKKRGKGKKMDQATENQVGLDHDAESLPRNQRRRTILQTETADNTSPRNRTRELEVGVVGRVRVLQTKAGRGIRSERPSSTGTGRGPWARVGAVRGRCEDHLTHLSSGLNTGLSGRPGSSFKLL</sequence>
<feature type="region of interest" description="Disordered" evidence="1">
    <location>
        <begin position="104"/>
        <end position="124"/>
    </location>
</feature>
<evidence type="ECO:0000313" key="2">
    <source>
        <dbReference type="EMBL" id="KAF2564591.1"/>
    </source>
</evidence>
<accession>A0A8S9KNZ4</accession>
<dbReference type="Proteomes" id="UP000712281">
    <property type="component" value="Unassembled WGS sequence"/>
</dbReference>
<organism evidence="3 4">
    <name type="scientific">Brassica cretica</name>
    <name type="common">Mustard</name>
    <dbReference type="NCBI Taxonomy" id="69181"/>
    <lineage>
        <taxon>Eukaryota</taxon>
        <taxon>Viridiplantae</taxon>
        <taxon>Streptophyta</taxon>
        <taxon>Embryophyta</taxon>
        <taxon>Tracheophyta</taxon>
        <taxon>Spermatophyta</taxon>
        <taxon>Magnoliopsida</taxon>
        <taxon>eudicotyledons</taxon>
        <taxon>Gunneridae</taxon>
        <taxon>Pentapetalae</taxon>
        <taxon>rosids</taxon>
        <taxon>malvids</taxon>
        <taxon>Brassicales</taxon>
        <taxon>Brassicaceae</taxon>
        <taxon>Brassiceae</taxon>
        <taxon>Brassica</taxon>
    </lineage>
</organism>
<dbReference type="EMBL" id="QGKY02001250">
    <property type="protein sequence ID" value="KAF2564591.1"/>
    <property type="molecule type" value="Genomic_DNA"/>
</dbReference>
<feature type="compositionally biased region" description="Polar residues" evidence="1">
    <location>
        <begin position="36"/>
        <end position="48"/>
    </location>
</feature>